<evidence type="ECO:0000313" key="4">
    <source>
        <dbReference type="Proteomes" id="UP000614741"/>
    </source>
</evidence>
<dbReference type="Gene3D" id="3.40.50.12780">
    <property type="entry name" value="N-terminal domain of ligase-like"/>
    <property type="match status" value="1"/>
</dbReference>
<reference evidence="3 4" key="1">
    <citation type="submission" date="2021-01" db="EMBL/GenBank/DDBJ databases">
        <title>Whole genome shotgun sequence of Cellulomonas phragmiteti NBRC 110785.</title>
        <authorList>
            <person name="Komaki H."/>
            <person name="Tamura T."/>
        </authorList>
    </citation>
    <scope>NUCLEOTIDE SEQUENCE [LARGE SCALE GENOMIC DNA]</scope>
    <source>
        <strain evidence="3 4">NBRC 110785</strain>
    </source>
</reference>
<name>A0ABQ4DNM0_9CELL</name>
<organism evidence="3 4">
    <name type="scientific">Cellulomonas phragmiteti</name>
    <dbReference type="NCBI Taxonomy" id="478780"/>
    <lineage>
        <taxon>Bacteria</taxon>
        <taxon>Bacillati</taxon>
        <taxon>Actinomycetota</taxon>
        <taxon>Actinomycetes</taxon>
        <taxon>Micrococcales</taxon>
        <taxon>Cellulomonadaceae</taxon>
        <taxon>Cellulomonas</taxon>
    </lineage>
</organism>
<dbReference type="InterPro" id="IPR045851">
    <property type="entry name" value="AMP-bd_C_sf"/>
</dbReference>
<dbReference type="InterPro" id="IPR042099">
    <property type="entry name" value="ANL_N_sf"/>
</dbReference>
<dbReference type="SUPFAM" id="SSF56801">
    <property type="entry name" value="Acetyl-CoA synthetase-like"/>
    <property type="match status" value="1"/>
</dbReference>
<accession>A0ABQ4DNM0</accession>
<sequence>MSTETTPALDPILTGPGHGTLSVAAILAETARRHPDRVAFHIGDAALTYGPLWDRTRAYAGALRDRGVGPGDRIAMLVPNVPDFARVYYAVLSLGAVVVPVHLLFKAQEIEYVLRDSGATLLVAAAPMLSEALPAAGAAGVPAVTVLVPDTHVAAVPAPRLEDEADAAEPIRTYASVNPLAPATVLYTSGTTGRPKGAVASHLALVEQVHVTLLDTTDLNADDVIFGGLPFFHTFGQSAVLNTAFRRGAAIVLLPRFDADEALALLVKHRATVFTAVPTMFLGMVQAVARTPDRPPLKYAVSGGAALPVALLEAFAREFGADVHEGYGLTETAPTVSFNYVGEPIRPGTVGRPLWGVDVEVADSDIEGRIELLGPGELGEIVVRGHNLFKGYLGNPEATAEAVVDGWFRTGDLGTVDAEGIVTVVDRKKDMIVRNGYNVYPSEVEDAMVRHPAVAQAAVFGVADEAHGQEVHAAVVLMPGRTATAQEIVDFTRERIAAYKYPRVVHLVGTLPLGGSGKVLKRELVEQYSAPVGEAVAR</sequence>
<feature type="domain" description="AMP-binding enzyme C-terminal" evidence="2">
    <location>
        <begin position="443"/>
        <end position="518"/>
    </location>
</feature>
<dbReference type="InterPro" id="IPR050237">
    <property type="entry name" value="ATP-dep_AMP-bd_enzyme"/>
</dbReference>
<dbReference type="PANTHER" id="PTHR43767:SF12">
    <property type="entry name" value="AMP-DEPENDENT SYNTHETASE AND LIGASE"/>
    <property type="match status" value="1"/>
</dbReference>
<comment type="caution">
    <text evidence="3">The sequence shown here is derived from an EMBL/GenBank/DDBJ whole genome shotgun (WGS) entry which is preliminary data.</text>
</comment>
<dbReference type="Gene3D" id="3.30.300.30">
    <property type="match status" value="1"/>
</dbReference>
<dbReference type="Proteomes" id="UP000614741">
    <property type="component" value="Unassembled WGS sequence"/>
</dbReference>
<dbReference type="PROSITE" id="PS00455">
    <property type="entry name" value="AMP_BINDING"/>
    <property type="match status" value="1"/>
</dbReference>
<dbReference type="EMBL" id="BONP01000017">
    <property type="protein sequence ID" value="GIG40947.1"/>
    <property type="molecule type" value="Genomic_DNA"/>
</dbReference>
<dbReference type="PANTHER" id="PTHR43767">
    <property type="entry name" value="LONG-CHAIN-FATTY-ACID--COA LIGASE"/>
    <property type="match status" value="1"/>
</dbReference>
<feature type="domain" description="AMP-dependent synthetase/ligase" evidence="1">
    <location>
        <begin position="28"/>
        <end position="393"/>
    </location>
</feature>
<dbReference type="InterPro" id="IPR000873">
    <property type="entry name" value="AMP-dep_synth/lig_dom"/>
</dbReference>
<evidence type="ECO:0000259" key="1">
    <source>
        <dbReference type="Pfam" id="PF00501"/>
    </source>
</evidence>
<gene>
    <name evidence="3" type="ORF">Cph01nite_27090</name>
</gene>
<dbReference type="RefSeq" id="WP_203675095.1">
    <property type="nucleotide sequence ID" value="NZ_BONP01000017.1"/>
</dbReference>
<proteinExistence type="predicted"/>
<dbReference type="InterPro" id="IPR020845">
    <property type="entry name" value="AMP-binding_CS"/>
</dbReference>
<evidence type="ECO:0000313" key="3">
    <source>
        <dbReference type="EMBL" id="GIG40947.1"/>
    </source>
</evidence>
<dbReference type="InterPro" id="IPR025110">
    <property type="entry name" value="AMP-bd_C"/>
</dbReference>
<protein>
    <submittedName>
        <fullName evidence="3">AMP-dependent synthetase</fullName>
    </submittedName>
</protein>
<keyword evidence="4" id="KW-1185">Reference proteome</keyword>
<dbReference type="Pfam" id="PF13193">
    <property type="entry name" value="AMP-binding_C"/>
    <property type="match status" value="1"/>
</dbReference>
<dbReference type="Pfam" id="PF00501">
    <property type="entry name" value="AMP-binding"/>
    <property type="match status" value="1"/>
</dbReference>
<evidence type="ECO:0000259" key="2">
    <source>
        <dbReference type="Pfam" id="PF13193"/>
    </source>
</evidence>